<proteinExistence type="predicted"/>
<keyword evidence="2" id="KW-1185">Reference proteome</keyword>
<reference evidence="2" key="1">
    <citation type="journal article" date="2024" name="Proc. Natl. Acad. Sci. U.S.A.">
        <title>Extraordinary preservation of gene collinearity over three hundred million years revealed in homosporous lycophytes.</title>
        <authorList>
            <person name="Li C."/>
            <person name="Wickell D."/>
            <person name="Kuo L.Y."/>
            <person name="Chen X."/>
            <person name="Nie B."/>
            <person name="Liao X."/>
            <person name="Peng D."/>
            <person name="Ji J."/>
            <person name="Jenkins J."/>
            <person name="Williams M."/>
            <person name="Shu S."/>
            <person name="Plott C."/>
            <person name="Barry K."/>
            <person name="Rajasekar S."/>
            <person name="Grimwood J."/>
            <person name="Han X."/>
            <person name="Sun S."/>
            <person name="Hou Z."/>
            <person name="He W."/>
            <person name="Dai G."/>
            <person name="Sun C."/>
            <person name="Schmutz J."/>
            <person name="Leebens-Mack J.H."/>
            <person name="Li F.W."/>
            <person name="Wang L."/>
        </authorList>
    </citation>
    <scope>NUCLEOTIDE SEQUENCE [LARGE SCALE GENOMIC DNA]</scope>
    <source>
        <strain evidence="2">cv. PW_Plant_1</strain>
    </source>
</reference>
<name>A0ACC2AU76_DIPCM</name>
<gene>
    <name evidence="1" type="ORF">O6H91_19G011800</name>
</gene>
<comment type="caution">
    <text evidence="1">The sequence shown here is derived from an EMBL/GenBank/DDBJ whole genome shotgun (WGS) entry which is preliminary data.</text>
</comment>
<accession>A0ACC2AU76</accession>
<evidence type="ECO:0000313" key="1">
    <source>
        <dbReference type="EMBL" id="KAJ7520584.1"/>
    </source>
</evidence>
<dbReference type="Proteomes" id="UP001162992">
    <property type="component" value="Chromosome 19"/>
</dbReference>
<dbReference type="EMBL" id="CM055110">
    <property type="protein sequence ID" value="KAJ7520584.1"/>
    <property type="molecule type" value="Genomic_DNA"/>
</dbReference>
<evidence type="ECO:0000313" key="2">
    <source>
        <dbReference type="Proteomes" id="UP001162992"/>
    </source>
</evidence>
<protein>
    <submittedName>
        <fullName evidence="1">Uncharacterized protein</fullName>
    </submittedName>
</protein>
<organism evidence="1 2">
    <name type="scientific">Diphasiastrum complanatum</name>
    <name type="common">Issler's clubmoss</name>
    <name type="synonym">Lycopodium complanatum</name>
    <dbReference type="NCBI Taxonomy" id="34168"/>
    <lineage>
        <taxon>Eukaryota</taxon>
        <taxon>Viridiplantae</taxon>
        <taxon>Streptophyta</taxon>
        <taxon>Embryophyta</taxon>
        <taxon>Tracheophyta</taxon>
        <taxon>Lycopodiopsida</taxon>
        <taxon>Lycopodiales</taxon>
        <taxon>Lycopodiaceae</taxon>
        <taxon>Lycopodioideae</taxon>
        <taxon>Diphasiastrum</taxon>
    </lineage>
</organism>
<sequence length="175" mass="18661">MLCNAQMECSSVSSCMTFTVTHTFSVFSRANPASISTISSSCCSHKDGVGPTSASRSSYHVLPEQLGLRLKQKSSVSALRVAQKCSVVAKSGKDKNGRVRSSVEEGFLGSPDFWLQVAVVVLTLGFIDAGYSGDWSRIGVISSETESGLRDAALGVVPLSLLLIWAINKRRNNGK</sequence>